<reference evidence="2 3" key="1">
    <citation type="submission" date="2019-10" db="EMBL/GenBank/DDBJ databases">
        <title>Georgenia wutianyii sp. nov. and Georgenia yuyongxinii sp. nov. isolated from plateau pika (Ochotona curzoniae) in the Qinghai-Tibet plateau of China.</title>
        <authorList>
            <person name="Tian Z."/>
        </authorList>
    </citation>
    <scope>NUCLEOTIDE SEQUENCE [LARGE SCALE GENOMIC DNA]</scope>
    <source>
        <strain evidence="2 3">DSM 21501</strain>
    </source>
</reference>
<dbReference type="InterPro" id="IPR050490">
    <property type="entry name" value="Bact_solute-bd_prot1"/>
</dbReference>
<dbReference type="PROSITE" id="PS51257">
    <property type="entry name" value="PROKAR_LIPOPROTEIN"/>
    <property type="match status" value="1"/>
</dbReference>
<comment type="caution">
    <text evidence="2">The sequence shown here is derived from an EMBL/GenBank/DDBJ whole genome shotgun (WGS) entry which is preliminary data.</text>
</comment>
<dbReference type="SUPFAM" id="SSF53850">
    <property type="entry name" value="Periplasmic binding protein-like II"/>
    <property type="match status" value="1"/>
</dbReference>
<gene>
    <name evidence="2" type="ORF">GB883_00870</name>
</gene>
<evidence type="ECO:0000313" key="2">
    <source>
        <dbReference type="EMBL" id="KAE8765995.1"/>
    </source>
</evidence>
<name>A0A7J5UUM2_9MICO</name>
<sequence>MPTTRRRPLVIGATLTALALTLAACSAAESDEPAAAVATAADVNQCDADGTTLTVTYNALATEPMEHAVAKLKEKHPGLEVDEQLSASTSYPELTQQIVADIAVGKRPDLIMTGLGQLPFWVSEYNPTEFDTSVLADTYQKQFLGAGTIDGKVYLAPAQISAPAMAVNQDLLDAAGAGKAEDITTYEDLLEVAKKVTDHTGKPSVSIPPQGLPEWFSQGLIQNSGGTLVAEDGSAAFGDETGVAALDIWSELARQGLEAGLPHTSDALNAFGTGDLAVSMITTSNIAALKESIGNGFAWMPIHLPSVDGESGRPLPAGGNGWIVLSEDECRAAFASELVGEILSPEAVMLASGTQRSYIPVDTDARDELLASPEATPQMEFAWLFDTELTPWGGFDGAHTAEVNDALLYMVEDLQAGTETQAAVDQAVSTINSIVGAK</sequence>
<dbReference type="Gene3D" id="3.40.190.10">
    <property type="entry name" value="Periplasmic binding protein-like II"/>
    <property type="match status" value="1"/>
</dbReference>
<protein>
    <submittedName>
        <fullName evidence="2">Extracellular solute-binding protein</fullName>
    </submittedName>
</protein>
<keyword evidence="3" id="KW-1185">Reference proteome</keyword>
<accession>A0A7J5UUM2</accession>
<dbReference type="Proteomes" id="UP000451860">
    <property type="component" value="Unassembled WGS sequence"/>
</dbReference>
<dbReference type="PANTHER" id="PTHR43649">
    <property type="entry name" value="ARABINOSE-BINDING PROTEIN-RELATED"/>
    <property type="match status" value="1"/>
</dbReference>
<dbReference type="RefSeq" id="WP_152201926.1">
    <property type="nucleotide sequence ID" value="NZ_VUKF01000009.1"/>
</dbReference>
<proteinExistence type="predicted"/>
<dbReference type="EMBL" id="WHJE01000002">
    <property type="protein sequence ID" value="KAE8765995.1"/>
    <property type="molecule type" value="Genomic_DNA"/>
</dbReference>
<organism evidence="2 3">
    <name type="scientific">Georgenia thermotolerans</name>
    <dbReference type="NCBI Taxonomy" id="527326"/>
    <lineage>
        <taxon>Bacteria</taxon>
        <taxon>Bacillati</taxon>
        <taxon>Actinomycetota</taxon>
        <taxon>Actinomycetes</taxon>
        <taxon>Micrococcales</taxon>
        <taxon>Bogoriellaceae</taxon>
        <taxon>Georgenia</taxon>
    </lineage>
</organism>
<feature type="signal peptide" evidence="1">
    <location>
        <begin position="1"/>
        <end position="27"/>
    </location>
</feature>
<dbReference type="PANTHER" id="PTHR43649:SF12">
    <property type="entry name" value="DIACETYLCHITOBIOSE BINDING PROTEIN DASA"/>
    <property type="match status" value="1"/>
</dbReference>
<dbReference type="OrthoDB" id="4459111at2"/>
<keyword evidence="1" id="KW-0732">Signal</keyword>
<evidence type="ECO:0000256" key="1">
    <source>
        <dbReference type="SAM" id="SignalP"/>
    </source>
</evidence>
<dbReference type="InterPro" id="IPR006059">
    <property type="entry name" value="SBP"/>
</dbReference>
<dbReference type="AlphaFoldDB" id="A0A7J5UUM2"/>
<evidence type="ECO:0000313" key="3">
    <source>
        <dbReference type="Proteomes" id="UP000451860"/>
    </source>
</evidence>
<feature type="chain" id="PRO_5039247318" evidence="1">
    <location>
        <begin position="28"/>
        <end position="438"/>
    </location>
</feature>
<dbReference type="Pfam" id="PF13416">
    <property type="entry name" value="SBP_bac_8"/>
    <property type="match status" value="1"/>
</dbReference>